<dbReference type="GO" id="GO:0004197">
    <property type="term" value="F:cysteine-type endopeptidase activity"/>
    <property type="evidence" value="ECO:0007669"/>
    <property type="project" value="InterPro"/>
</dbReference>
<evidence type="ECO:0000313" key="3">
    <source>
        <dbReference type="Proteomes" id="UP000183417"/>
    </source>
</evidence>
<accession>A0A1H3U496</accession>
<proteinExistence type="predicted"/>
<organism evidence="2 3">
    <name type="scientific">Delftia lacustris</name>
    <dbReference type="NCBI Taxonomy" id="558537"/>
    <lineage>
        <taxon>Bacteria</taxon>
        <taxon>Pseudomonadati</taxon>
        <taxon>Pseudomonadota</taxon>
        <taxon>Betaproteobacteria</taxon>
        <taxon>Burkholderiales</taxon>
        <taxon>Comamonadaceae</taxon>
        <taxon>Delftia</taxon>
    </lineage>
</organism>
<evidence type="ECO:0000313" key="2">
    <source>
        <dbReference type="EMBL" id="SDZ57182.1"/>
    </source>
</evidence>
<dbReference type="Pfam" id="PF00656">
    <property type="entry name" value="Peptidase_C14"/>
    <property type="match status" value="1"/>
</dbReference>
<protein>
    <recommendedName>
        <fullName evidence="1">Peptidase C14 caspase domain-containing protein</fullName>
    </recommendedName>
</protein>
<dbReference type="InterPro" id="IPR011600">
    <property type="entry name" value="Pept_C14_caspase"/>
</dbReference>
<dbReference type="Proteomes" id="UP000183417">
    <property type="component" value="Unassembled WGS sequence"/>
</dbReference>
<reference evidence="2 3" key="1">
    <citation type="submission" date="2016-10" db="EMBL/GenBank/DDBJ databases">
        <authorList>
            <person name="de Groot N.N."/>
        </authorList>
    </citation>
    <scope>NUCLEOTIDE SEQUENCE [LARGE SCALE GENOMIC DNA]</scope>
    <source>
        <strain evidence="2 3">LMG 24775</strain>
    </source>
</reference>
<name>A0A1H3U496_9BURK</name>
<sequence>MPDQDYAIVVGISRYKDREKYPSLDGPLNDVERVVTWLRDLEGVGITDPNRIISLRTPDELLGEPPTGGWPDGTGWHPTRNHFSDAFDRITLDGNGEFIRRDARLYLYLSGHGFSQSTDQVPSASLYGADNYGKKVSNLAGTLYAQAAKNAKLFKEVVLIMDCCRDAETNVAYSPPDLNKVENDGSENVQMMAIYAAPKRGKAQERELVEPDGTKVVGLLTTGWLRALREAPCDVIGRVPGQLLKQYISNNWQKWYPNQTPPMPRFVVPETGDIYFASGKALLDQQFVISAGASEDIQYRLTSTTLNAVGMVSGQIILWQDQYSSWESVVPLAKMEDGSKTFNLRLCVDEHRLSNGMNGQGTPFKPGGANAVNC</sequence>
<dbReference type="GO" id="GO:0006508">
    <property type="term" value="P:proteolysis"/>
    <property type="evidence" value="ECO:0007669"/>
    <property type="project" value="InterPro"/>
</dbReference>
<dbReference type="EMBL" id="FNPE01000037">
    <property type="protein sequence ID" value="SDZ57182.1"/>
    <property type="molecule type" value="Genomic_DNA"/>
</dbReference>
<gene>
    <name evidence="2" type="ORF">SAMN05421547_1372</name>
</gene>
<evidence type="ECO:0000259" key="1">
    <source>
        <dbReference type="Pfam" id="PF00656"/>
    </source>
</evidence>
<dbReference type="AlphaFoldDB" id="A0A1H3U496"/>
<feature type="domain" description="Peptidase C14 caspase" evidence="1">
    <location>
        <begin position="6"/>
        <end position="177"/>
    </location>
</feature>
<dbReference type="Gene3D" id="3.40.50.1460">
    <property type="match status" value="1"/>
</dbReference>